<dbReference type="InterPro" id="IPR050250">
    <property type="entry name" value="Macrolide_Exporter_MacB"/>
</dbReference>
<evidence type="ECO:0000313" key="9">
    <source>
        <dbReference type="EMBL" id="MBT1700026.1"/>
    </source>
</evidence>
<evidence type="ECO:0000256" key="6">
    <source>
        <dbReference type="SAM" id="Phobius"/>
    </source>
</evidence>
<organism evidence="9 10">
    <name type="scientific">Chryseosolibacter histidini</name>
    <dbReference type="NCBI Taxonomy" id="2782349"/>
    <lineage>
        <taxon>Bacteria</taxon>
        <taxon>Pseudomonadati</taxon>
        <taxon>Bacteroidota</taxon>
        <taxon>Cytophagia</taxon>
        <taxon>Cytophagales</taxon>
        <taxon>Chryseotaleaceae</taxon>
        <taxon>Chryseosolibacter</taxon>
    </lineage>
</organism>
<keyword evidence="3 6" id="KW-0812">Transmembrane</keyword>
<comment type="caution">
    <text evidence="9">The sequence shown here is derived from an EMBL/GenBank/DDBJ whole genome shotgun (WGS) entry which is preliminary data.</text>
</comment>
<comment type="subcellular location">
    <subcellularLocation>
        <location evidence="1">Cell membrane</location>
        <topology evidence="1">Multi-pass membrane protein</topology>
    </subcellularLocation>
</comment>
<feature type="domain" description="ABC3 transporter permease C-terminal" evidence="7">
    <location>
        <begin position="303"/>
        <end position="414"/>
    </location>
</feature>
<name>A0AAP2GL54_9BACT</name>
<dbReference type="PROSITE" id="PS51257">
    <property type="entry name" value="PROKAR_LIPOPROTEIN"/>
    <property type="match status" value="1"/>
</dbReference>
<keyword evidence="5 6" id="KW-0472">Membrane</keyword>
<dbReference type="Pfam" id="PF12704">
    <property type="entry name" value="MacB_PCD"/>
    <property type="match status" value="2"/>
</dbReference>
<evidence type="ECO:0000256" key="1">
    <source>
        <dbReference type="ARBA" id="ARBA00004651"/>
    </source>
</evidence>
<feature type="domain" description="MacB-like periplasmic core" evidence="8">
    <location>
        <begin position="20"/>
        <end position="235"/>
    </location>
</feature>
<dbReference type="EMBL" id="JAHESF010000033">
    <property type="protein sequence ID" value="MBT1700026.1"/>
    <property type="molecule type" value="Genomic_DNA"/>
</dbReference>
<evidence type="ECO:0000313" key="10">
    <source>
        <dbReference type="Proteomes" id="UP001319200"/>
    </source>
</evidence>
<sequence length="822" mass="92160">MLKNYLTIGFRNLRKHRFYSFINIAGLAIGLAACLIMVLFVMSELSYDRHFKNAERIQRVNCEIKFGSTNAKLATVSAALPERLSENFPEIESSVRIVRRWGPVLVNRNDGERFKETEMVWADSSFFKVFSIPVLHGDANRALAEPNQIAISRKMAEKYFPEGNAVGQSLFLDDENYQVTVVFENFPVNTHVHFEAILPMANLEESRSSILIGGAGFNTYLLLKEGTDAKKLETKFPEIVKKYVAPQLAGIAGSDFSFEKFLKDGNTWTYSLTPLTDIHLHSNLTDELEPSGSITYVYLFSGIALLILVAACINFMNLSTARSANRAKEVGMRKVMGSLRPHLVRQFMMESLLLMLFSVAIALVLAQLFIPVFNDLALKKISIPFYDPAFYAILFLSTLVVGVSAGLYPSFFLSAFKPVDVLKGKLSQGARSGAIRSVLVVFQFLVSIFLITATIAINRQLTFIHQKKLGFEKEQVIVVKEAYLLGNRIRAFKEEMMNNSFIKSGSISGYLPVTGTWRGGDTFWKEGTVSSGNKVDDMLHLEVWNIDHDYLRTLQMEIKEGRGFSSEFASDSISIILNEEAVKKFGFGKNALGQRISRITGRKPDGTPDPTQLTTWTIIGVVKDFHFSPMKTMIKPLAFQLRQSTGNIIFRFQGQNTAAVIEAVQQTWSKFVPDQPLLYSFLDQDFEKMYESETRLATVFGLFAGLAIMIACLGLFALTAFMTEQRTREIGIRKVLGASVTNIVVLISREFSKLILISFIISIPFAWYAISRWLESYSYKTEIGWMVYAVSGIIAAIIALFTIGYQSIKAAIANPVNSLKNE</sequence>
<feature type="transmembrane region" description="Helical" evidence="6">
    <location>
        <begin position="21"/>
        <end position="42"/>
    </location>
</feature>
<feature type="transmembrane region" description="Helical" evidence="6">
    <location>
        <begin position="390"/>
        <end position="416"/>
    </location>
</feature>
<accession>A0AAP2GL54</accession>
<keyword evidence="10" id="KW-1185">Reference proteome</keyword>
<feature type="domain" description="MacB-like periplasmic core" evidence="8">
    <location>
        <begin position="528"/>
        <end position="666"/>
    </location>
</feature>
<feature type="transmembrane region" description="Helical" evidence="6">
    <location>
        <begin position="437"/>
        <end position="457"/>
    </location>
</feature>
<feature type="transmembrane region" description="Helical" evidence="6">
    <location>
        <begin position="696"/>
        <end position="718"/>
    </location>
</feature>
<evidence type="ECO:0000256" key="5">
    <source>
        <dbReference type="ARBA" id="ARBA00023136"/>
    </source>
</evidence>
<evidence type="ECO:0000259" key="7">
    <source>
        <dbReference type="Pfam" id="PF02687"/>
    </source>
</evidence>
<feature type="transmembrane region" description="Helical" evidence="6">
    <location>
        <begin position="783"/>
        <end position="805"/>
    </location>
</feature>
<dbReference type="PANTHER" id="PTHR30572:SF18">
    <property type="entry name" value="ABC-TYPE MACROLIDE FAMILY EXPORT SYSTEM PERMEASE COMPONENT 2"/>
    <property type="match status" value="1"/>
</dbReference>
<dbReference type="GO" id="GO:0022857">
    <property type="term" value="F:transmembrane transporter activity"/>
    <property type="evidence" value="ECO:0007669"/>
    <property type="project" value="TreeGrafter"/>
</dbReference>
<proteinExistence type="predicted"/>
<dbReference type="GO" id="GO:0005886">
    <property type="term" value="C:plasma membrane"/>
    <property type="evidence" value="ECO:0007669"/>
    <property type="project" value="UniProtKB-SubCell"/>
</dbReference>
<dbReference type="AlphaFoldDB" id="A0AAP2GL54"/>
<keyword evidence="4 6" id="KW-1133">Transmembrane helix</keyword>
<feature type="transmembrane region" description="Helical" evidence="6">
    <location>
        <begin position="754"/>
        <end position="771"/>
    </location>
</feature>
<dbReference type="PANTHER" id="PTHR30572">
    <property type="entry name" value="MEMBRANE COMPONENT OF TRANSPORTER-RELATED"/>
    <property type="match status" value="1"/>
</dbReference>
<dbReference type="Pfam" id="PF02687">
    <property type="entry name" value="FtsX"/>
    <property type="match status" value="2"/>
</dbReference>
<reference evidence="9 10" key="1">
    <citation type="submission" date="2021-05" db="EMBL/GenBank/DDBJ databases">
        <title>A Polyphasic approach of four new species of the genus Ohtaekwangia: Ohtaekwangia histidinii sp. nov., Ohtaekwangia cretensis sp. nov., Ohtaekwangia indiensis sp. nov., Ohtaekwangia reichenbachii sp. nov. from diverse environment.</title>
        <authorList>
            <person name="Octaviana S."/>
        </authorList>
    </citation>
    <scope>NUCLEOTIDE SEQUENCE [LARGE SCALE GENOMIC DNA]</scope>
    <source>
        <strain evidence="9 10">PWU4</strain>
    </source>
</reference>
<keyword evidence="2" id="KW-1003">Cell membrane</keyword>
<dbReference type="Proteomes" id="UP001319200">
    <property type="component" value="Unassembled WGS sequence"/>
</dbReference>
<dbReference type="InterPro" id="IPR003838">
    <property type="entry name" value="ABC3_permease_C"/>
</dbReference>
<gene>
    <name evidence="9" type="ORF">KK083_24275</name>
</gene>
<dbReference type="RefSeq" id="WP_254168337.1">
    <property type="nucleotide sequence ID" value="NZ_JAHESF010000033.1"/>
</dbReference>
<dbReference type="InterPro" id="IPR025857">
    <property type="entry name" value="MacB_PCD"/>
</dbReference>
<evidence type="ECO:0000256" key="3">
    <source>
        <dbReference type="ARBA" id="ARBA00022692"/>
    </source>
</evidence>
<evidence type="ECO:0000256" key="2">
    <source>
        <dbReference type="ARBA" id="ARBA00022475"/>
    </source>
</evidence>
<evidence type="ECO:0000259" key="8">
    <source>
        <dbReference type="Pfam" id="PF12704"/>
    </source>
</evidence>
<feature type="domain" description="ABC3 transporter permease C-terminal" evidence="7">
    <location>
        <begin position="702"/>
        <end position="815"/>
    </location>
</feature>
<feature type="transmembrane region" description="Helical" evidence="6">
    <location>
        <begin position="352"/>
        <end position="370"/>
    </location>
</feature>
<evidence type="ECO:0000256" key="4">
    <source>
        <dbReference type="ARBA" id="ARBA00022989"/>
    </source>
</evidence>
<protein>
    <submittedName>
        <fullName evidence="9">ABC transporter permease</fullName>
    </submittedName>
</protein>
<feature type="transmembrane region" description="Helical" evidence="6">
    <location>
        <begin position="296"/>
        <end position="318"/>
    </location>
</feature>